<dbReference type="STRING" id="253628.A0A0D1YY99"/>
<dbReference type="Proteomes" id="UP000053259">
    <property type="component" value="Unassembled WGS sequence"/>
</dbReference>
<evidence type="ECO:0000256" key="10">
    <source>
        <dbReference type="ARBA" id="ARBA00068717"/>
    </source>
</evidence>
<dbReference type="InParanoid" id="A0A0D1YY99"/>
<evidence type="ECO:0000256" key="8">
    <source>
        <dbReference type="ARBA" id="ARBA00023136"/>
    </source>
</evidence>
<evidence type="ECO:0000256" key="5">
    <source>
        <dbReference type="ARBA" id="ARBA00022989"/>
    </source>
</evidence>
<comment type="similarity">
    <text evidence="2 12">Belongs to the short-chain dehydrogenases/reductases (SDR) family.</text>
</comment>
<keyword evidence="3" id="KW-0812">Transmembrane</keyword>
<evidence type="ECO:0000256" key="13">
    <source>
        <dbReference type="SAM" id="MobiDB-lite"/>
    </source>
</evidence>
<keyword evidence="6" id="KW-0560">Oxidoreductase</keyword>
<dbReference type="PRINTS" id="PR00080">
    <property type="entry name" value="SDRFAMILY"/>
</dbReference>
<keyword evidence="4" id="KW-0521">NADP</keyword>
<keyword evidence="5" id="KW-1133">Transmembrane helix</keyword>
<organism evidence="14 15">
    <name type="scientific">Verruconis gallopava</name>
    <dbReference type="NCBI Taxonomy" id="253628"/>
    <lineage>
        <taxon>Eukaryota</taxon>
        <taxon>Fungi</taxon>
        <taxon>Dikarya</taxon>
        <taxon>Ascomycota</taxon>
        <taxon>Pezizomycotina</taxon>
        <taxon>Dothideomycetes</taxon>
        <taxon>Pleosporomycetidae</taxon>
        <taxon>Venturiales</taxon>
        <taxon>Sympoventuriaceae</taxon>
        <taxon>Verruconis</taxon>
    </lineage>
</organism>
<keyword evidence="15" id="KW-1185">Reference proteome</keyword>
<dbReference type="AlphaFoldDB" id="A0A0D1YY99"/>
<evidence type="ECO:0000313" key="15">
    <source>
        <dbReference type="Proteomes" id="UP000053259"/>
    </source>
</evidence>
<reference evidence="14 15" key="1">
    <citation type="submission" date="2015-01" db="EMBL/GenBank/DDBJ databases">
        <title>The Genome Sequence of Ochroconis gallopava CBS43764.</title>
        <authorList>
            <consortium name="The Broad Institute Genomics Platform"/>
            <person name="Cuomo C."/>
            <person name="de Hoog S."/>
            <person name="Gorbushina A."/>
            <person name="Stielow B."/>
            <person name="Teixiera M."/>
            <person name="Abouelleil A."/>
            <person name="Chapman S.B."/>
            <person name="Priest M."/>
            <person name="Young S.K."/>
            <person name="Wortman J."/>
            <person name="Nusbaum C."/>
            <person name="Birren B."/>
        </authorList>
    </citation>
    <scope>NUCLEOTIDE SEQUENCE [LARGE SCALE GENOMIC DNA]</scope>
    <source>
        <strain evidence="14 15">CBS 43764</strain>
    </source>
</reference>
<dbReference type="CDD" id="cd05339">
    <property type="entry name" value="17beta-HSDXI-like_SDR_c"/>
    <property type="match status" value="1"/>
</dbReference>
<dbReference type="FunFam" id="3.40.50.720:FF:000131">
    <property type="entry name" value="Short-chain dehydrogenase/reductase 3"/>
    <property type="match status" value="1"/>
</dbReference>
<accession>A0A0D1YY99</accession>
<evidence type="ECO:0000256" key="12">
    <source>
        <dbReference type="RuleBase" id="RU000363"/>
    </source>
</evidence>
<gene>
    <name evidence="14" type="ORF">PV09_03540</name>
</gene>
<comment type="subcellular location">
    <subcellularLocation>
        <location evidence="1">Membrane</location>
        <topology evidence="1">Multi-pass membrane protein</topology>
    </subcellularLocation>
</comment>
<evidence type="ECO:0000256" key="1">
    <source>
        <dbReference type="ARBA" id="ARBA00004141"/>
    </source>
</evidence>
<dbReference type="RefSeq" id="XP_016215546.1">
    <property type="nucleotide sequence ID" value="XM_016356753.1"/>
</dbReference>
<dbReference type="EMBL" id="KN847537">
    <property type="protein sequence ID" value="KIW05677.1"/>
    <property type="molecule type" value="Genomic_DNA"/>
</dbReference>
<dbReference type="PANTHER" id="PTHR24322">
    <property type="entry name" value="PKSB"/>
    <property type="match status" value="1"/>
</dbReference>
<dbReference type="HOGENOM" id="CLU_010194_5_0_1"/>
<keyword evidence="8" id="KW-0472">Membrane</keyword>
<dbReference type="InterPro" id="IPR020904">
    <property type="entry name" value="Sc_DH/Rdtase_CS"/>
</dbReference>
<evidence type="ECO:0000256" key="6">
    <source>
        <dbReference type="ARBA" id="ARBA00023002"/>
    </source>
</evidence>
<dbReference type="GO" id="GO:0052650">
    <property type="term" value="F:all-trans-retinol dehydrogenase (NADP+) activity"/>
    <property type="evidence" value="ECO:0007669"/>
    <property type="project" value="UniProtKB-ARBA"/>
</dbReference>
<dbReference type="SUPFAM" id="SSF51735">
    <property type="entry name" value="NAD(P)-binding Rossmann-fold domains"/>
    <property type="match status" value="1"/>
</dbReference>
<dbReference type="Pfam" id="PF00106">
    <property type="entry name" value="adh_short"/>
    <property type="match status" value="1"/>
</dbReference>
<evidence type="ECO:0000256" key="7">
    <source>
        <dbReference type="ARBA" id="ARBA00023098"/>
    </source>
</evidence>
<keyword evidence="7" id="KW-0443">Lipid metabolism</keyword>
<proteinExistence type="inferred from homology"/>
<dbReference type="Gene3D" id="3.40.50.720">
    <property type="entry name" value="NAD(P)-binding Rossmann-like Domain"/>
    <property type="match status" value="1"/>
</dbReference>
<comment type="function">
    <text evidence="9">Catalyzes the reduction of all-trans-retinal to all-trans-retinol in the presence of NADPH.</text>
</comment>
<dbReference type="PROSITE" id="PS00061">
    <property type="entry name" value="ADH_SHORT"/>
    <property type="match status" value="1"/>
</dbReference>
<evidence type="ECO:0000256" key="2">
    <source>
        <dbReference type="ARBA" id="ARBA00006484"/>
    </source>
</evidence>
<evidence type="ECO:0000256" key="4">
    <source>
        <dbReference type="ARBA" id="ARBA00022857"/>
    </source>
</evidence>
<dbReference type="InterPro" id="IPR036291">
    <property type="entry name" value="NAD(P)-bd_dom_sf"/>
</dbReference>
<sequence>MAIIRSDWSMPREGFTFDTVLSILKHTAFDPRKTLPVYLAALYTTKGQQFFAQHPKALTWLRRAVFGGLFFRVKRFLDQGVANNWRSDRYDWNREIVVVTGGSDGIGAKMVQMLASKGIKVVVLDIQEPKYVLPPKVQYFHCDLGSPDAIRETAAQVKQKVGHPTVLINNAGFARGKTILDTTDNDLRLTFQVNAICHYQLAQQFLPEMIKNNHGMVVTIASLASYVTAPSLVDYCASKSAALTFHEGLQTELYNLYKADKVRCVCVNQGYTKTALFAGFDKGDGFVSYALEPDTVAEATVKAVLAGKSDHIILPVGNTGITTIKAWPTWMQVSVRKGLNNLMKEWKGRQVAQPSEAKESNLGESIVDVKKE</sequence>
<dbReference type="GeneID" id="27311513"/>
<dbReference type="OrthoDB" id="10253736at2759"/>
<evidence type="ECO:0000256" key="3">
    <source>
        <dbReference type="ARBA" id="ARBA00022692"/>
    </source>
</evidence>
<protein>
    <recommendedName>
        <fullName evidence="10">Short-chain dehydrogenase/reductase 3</fullName>
    </recommendedName>
    <alternativeName>
        <fullName evidence="11">Retinal short-chain dehydrogenase/reductase 1</fullName>
    </alternativeName>
</protein>
<evidence type="ECO:0000256" key="9">
    <source>
        <dbReference type="ARBA" id="ARBA00059620"/>
    </source>
</evidence>
<evidence type="ECO:0000256" key="11">
    <source>
        <dbReference type="ARBA" id="ARBA00082544"/>
    </source>
</evidence>
<evidence type="ECO:0000313" key="14">
    <source>
        <dbReference type="EMBL" id="KIW05677.1"/>
    </source>
</evidence>
<dbReference type="InterPro" id="IPR002347">
    <property type="entry name" value="SDR_fam"/>
</dbReference>
<dbReference type="VEuPathDB" id="FungiDB:PV09_03540"/>
<feature type="region of interest" description="Disordered" evidence="13">
    <location>
        <begin position="350"/>
        <end position="372"/>
    </location>
</feature>
<dbReference type="PANTHER" id="PTHR24322:SF736">
    <property type="entry name" value="RETINOL DEHYDROGENASE 10"/>
    <property type="match status" value="1"/>
</dbReference>
<name>A0A0D1YY99_9PEZI</name>
<feature type="compositionally biased region" description="Basic and acidic residues" evidence="13">
    <location>
        <begin position="356"/>
        <end position="372"/>
    </location>
</feature>
<dbReference type="GO" id="GO:0016020">
    <property type="term" value="C:membrane"/>
    <property type="evidence" value="ECO:0007669"/>
    <property type="project" value="UniProtKB-SubCell"/>
</dbReference>
<dbReference type="PRINTS" id="PR00081">
    <property type="entry name" value="GDHRDH"/>
</dbReference>